<feature type="compositionally biased region" description="Low complexity" evidence="1">
    <location>
        <begin position="24"/>
        <end position="35"/>
    </location>
</feature>
<dbReference type="AlphaFoldDB" id="A0AAW2PGU0"/>
<reference evidence="2" key="1">
    <citation type="submission" date="2020-06" db="EMBL/GenBank/DDBJ databases">
        <authorList>
            <person name="Li T."/>
            <person name="Hu X."/>
            <person name="Zhang T."/>
            <person name="Song X."/>
            <person name="Zhang H."/>
            <person name="Dai N."/>
            <person name="Sheng W."/>
            <person name="Hou X."/>
            <person name="Wei L."/>
        </authorList>
    </citation>
    <scope>NUCLEOTIDE SEQUENCE</scope>
    <source>
        <strain evidence="2">G02</strain>
        <tissue evidence="2">Leaf</tissue>
    </source>
</reference>
<accession>A0AAW2PGU0</accession>
<evidence type="ECO:0000256" key="1">
    <source>
        <dbReference type="SAM" id="MobiDB-lite"/>
    </source>
</evidence>
<reference evidence="2" key="2">
    <citation type="journal article" date="2024" name="Plant">
        <title>Genomic evolution and insights into agronomic trait innovations of Sesamum species.</title>
        <authorList>
            <person name="Miao H."/>
            <person name="Wang L."/>
            <person name="Qu L."/>
            <person name="Liu H."/>
            <person name="Sun Y."/>
            <person name="Le M."/>
            <person name="Wang Q."/>
            <person name="Wei S."/>
            <person name="Zheng Y."/>
            <person name="Lin W."/>
            <person name="Duan Y."/>
            <person name="Cao H."/>
            <person name="Xiong S."/>
            <person name="Wang X."/>
            <person name="Wei L."/>
            <person name="Li C."/>
            <person name="Ma Q."/>
            <person name="Ju M."/>
            <person name="Zhao R."/>
            <person name="Li G."/>
            <person name="Mu C."/>
            <person name="Tian Q."/>
            <person name="Mei H."/>
            <person name="Zhang T."/>
            <person name="Gao T."/>
            <person name="Zhang H."/>
        </authorList>
    </citation>
    <scope>NUCLEOTIDE SEQUENCE</scope>
    <source>
        <strain evidence="2">G02</strain>
    </source>
</reference>
<name>A0AAW2PGU0_SESRA</name>
<organism evidence="2">
    <name type="scientific">Sesamum radiatum</name>
    <name type="common">Black benniseed</name>
    <dbReference type="NCBI Taxonomy" id="300843"/>
    <lineage>
        <taxon>Eukaryota</taxon>
        <taxon>Viridiplantae</taxon>
        <taxon>Streptophyta</taxon>
        <taxon>Embryophyta</taxon>
        <taxon>Tracheophyta</taxon>
        <taxon>Spermatophyta</taxon>
        <taxon>Magnoliopsida</taxon>
        <taxon>eudicotyledons</taxon>
        <taxon>Gunneridae</taxon>
        <taxon>Pentapetalae</taxon>
        <taxon>asterids</taxon>
        <taxon>lamiids</taxon>
        <taxon>Lamiales</taxon>
        <taxon>Pedaliaceae</taxon>
        <taxon>Sesamum</taxon>
    </lineage>
</organism>
<feature type="region of interest" description="Disordered" evidence="1">
    <location>
        <begin position="19"/>
        <end position="41"/>
    </location>
</feature>
<evidence type="ECO:0000313" key="2">
    <source>
        <dbReference type="EMBL" id="KAL0355102.1"/>
    </source>
</evidence>
<proteinExistence type="predicted"/>
<sequence>MIKAHQNIRPKKVYTRVATTLPRASSSTQASTATSKHVSPRMIKQVRKESLVIRTLRRLGLLADDGYPKTKRTPTKALLATDKDDMSLISTIPTNLPKNHGSEIDPNRRGHSLYKYKFGSPDVRHSGHSWDILVL</sequence>
<comment type="caution">
    <text evidence="2">The sequence shown here is derived from an EMBL/GenBank/DDBJ whole genome shotgun (WGS) entry which is preliminary data.</text>
</comment>
<dbReference type="EMBL" id="JACGWJ010000017">
    <property type="protein sequence ID" value="KAL0355102.1"/>
    <property type="molecule type" value="Genomic_DNA"/>
</dbReference>
<gene>
    <name evidence="2" type="ORF">Sradi_3957100</name>
</gene>
<protein>
    <submittedName>
        <fullName evidence="2">Uncharacterized protein</fullName>
    </submittedName>
</protein>